<proteinExistence type="predicted"/>
<reference evidence="1 2" key="1">
    <citation type="journal article" date="2018" name="Sci. Rep.">
        <title>Genomic signatures of local adaptation to the degree of environmental predictability in rotifers.</title>
        <authorList>
            <person name="Franch-Gras L."/>
            <person name="Hahn C."/>
            <person name="Garcia-Roger E.M."/>
            <person name="Carmona M.J."/>
            <person name="Serra M."/>
            <person name="Gomez A."/>
        </authorList>
    </citation>
    <scope>NUCLEOTIDE SEQUENCE [LARGE SCALE GENOMIC DNA]</scope>
    <source>
        <strain evidence="1">HYR1</strain>
    </source>
</reference>
<evidence type="ECO:0000313" key="2">
    <source>
        <dbReference type="Proteomes" id="UP000276133"/>
    </source>
</evidence>
<gene>
    <name evidence="1" type="ORF">BpHYR1_029125</name>
</gene>
<sequence length="91" mass="10799">MKKICESWIRYVFTKLKLKESKTKKKEMIKISILSRMCIKKIYLPFSTQKVKKGATKYVEELLEQKNLYLNFTIPNLLVPFAVDENYTAKC</sequence>
<protein>
    <submittedName>
        <fullName evidence="1">Uncharacterized protein</fullName>
    </submittedName>
</protein>
<organism evidence="1 2">
    <name type="scientific">Brachionus plicatilis</name>
    <name type="common">Marine rotifer</name>
    <name type="synonym">Brachionus muelleri</name>
    <dbReference type="NCBI Taxonomy" id="10195"/>
    <lineage>
        <taxon>Eukaryota</taxon>
        <taxon>Metazoa</taxon>
        <taxon>Spiralia</taxon>
        <taxon>Gnathifera</taxon>
        <taxon>Rotifera</taxon>
        <taxon>Eurotatoria</taxon>
        <taxon>Monogononta</taxon>
        <taxon>Pseudotrocha</taxon>
        <taxon>Ploima</taxon>
        <taxon>Brachionidae</taxon>
        <taxon>Brachionus</taxon>
    </lineage>
</organism>
<dbReference type="EMBL" id="REGN01004333">
    <property type="protein sequence ID" value="RNA17974.1"/>
    <property type="molecule type" value="Genomic_DNA"/>
</dbReference>
<keyword evidence="2" id="KW-1185">Reference proteome</keyword>
<evidence type="ECO:0000313" key="1">
    <source>
        <dbReference type="EMBL" id="RNA17974.1"/>
    </source>
</evidence>
<name>A0A3M7R3L9_BRAPC</name>
<comment type="caution">
    <text evidence="1">The sequence shown here is derived from an EMBL/GenBank/DDBJ whole genome shotgun (WGS) entry which is preliminary data.</text>
</comment>
<accession>A0A3M7R3L9</accession>
<dbReference type="AlphaFoldDB" id="A0A3M7R3L9"/>
<dbReference type="Proteomes" id="UP000276133">
    <property type="component" value="Unassembled WGS sequence"/>
</dbReference>